<name>D6ZC11_SEGRD</name>
<gene>
    <name evidence="1" type="ordered locus">Srot_0503</name>
</gene>
<dbReference type="SUPFAM" id="SSF50494">
    <property type="entry name" value="Trypsin-like serine proteases"/>
    <property type="match status" value="1"/>
</dbReference>
<protein>
    <submittedName>
        <fullName evidence="1">Uncharacterized protein</fullName>
    </submittedName>
</protein>
<evidence type="ECO:0000313" key="1">
    <source>
        <dbReference type="EMBL" id="ADG96988.1"/>
    </source>
</evidence>
<proteinExistence type="predicted"/>
<dbReference type="RefSeq" id="WP_013137444.1">
    <property type="nucleotide sequence ID" value="NC_014168.1"/>
</dbReference>
<dbReference type="EMBL" id="CP001958">
    <property type="protein sequence ID" value="ADG96988.1"/>
    <property type="molecule type" value="Genomic_DNA"/>
</dbReference>
<evidence type="ECO:0000313" key="2">
    <source>
        <dbReference type="Proteomes" id="UP000002247"/>
    </source>
</evidence>
<dbReference type="Proteomes" id="UP000002247">
    <property type="component" value="Chromosome"/>
</dbReference>
<dbReference type="HOGENOM" id="CLU_2467250_0_0_11"/>
<organism evidence="1 2">
    <name type="scientific">Segniliparus rotundus (strain ATCC BAA-972 / CDC 1076 / CIP 108378 / DSM 44985 / JCM 13578)</name>
    <dbReference type="NCBI Taxonomy" id="640132"/>
    <lineage>
        <taxon>Bacteria</taxon>
        <taxon>Bacillati</taxon>
        <taxon>Actinomycetota</taxon>
        <taxon>Actinomycetes</taxon>
        <taxon>Mycobacteriales</taxon>
        <taxon>Segniliparaceae</taxon>
        <taxon>Segniliparus</taxon>
    </lineage>
</organism>
<dbReference type="AlphaFoldDB" id="D6ZC11"/>
<keyword evidence="2" id="KW-1185">Reference proteome</keyword>
<sequence>MNVRTYRASTGLRCGALTGSSTSMEKVIDHFPYDHGDSGGPVRIDTPTGAWVVGILTAVPNSDQSSSIVVPIEDPVTTYQVKVTVHRA</sequence>
<accession>D6ZC11</accession>
<reference evidence="1 2" key="1">
    <citation type="journal article" date="2010" name="Stand. Genomic Sci.">
        <title>Complete genome sequence of Segniliparus rotundus type strain (CDC 1076).</title>
        <authorList>
            <person name="Sikorski J."/>
            <person name="Lapidus A."/>
            <person name="Copeland A."/>
            <person name="Misra M."/>
            <person name="Glavina Del Rio T."/>
            <person name="Nolan M."/>
            <person name="Lucas S."/>
            <person name="Chen F."/>
            <person name="Tice H."/>
            <person name="Cheng J.F."/>
            <person name="Jando M."/>
            <person name="Schneider S."/>
            <person name="Bruce D."/>
            <person name="Goodwin L."/>
            <person name="Pitluck S."/>
            <person name="Liolios K."/>
            <person name="Mikhailova N."/>
            <person name="Pati A."/>
            <person name="Ivanova N."/>
            <person name="Mavromatis K."/>
            <person name="Chen A."/>
            <person name="Palaniappan K."/>
            <person name="Chertkov O."/>
            <person name="Land M."/>
            <person name="Hauser L."/>
            <person name="Chang Y.J."/>
            <person name="Jeffries C.D."/>
            <person name="Brettin T."/>
            <person name="Detter J.C."/>
            <person name="Han C."/>
            <person name="Rohde M."/>
            <person name="Goker M."/>
            <person name="Bristow J."/>
            <person name="Eisen J.A."/>
            <person name="Markowitz V."/>
            <person name="Hugenholtz P."/>
            <person name="Kyrpides N.C."/>
            <person name="Klenk H.P."/>
        </authorList>
    </citation>
    <scope>NUCLEOTIDE SEQUENCE [LARGE SCALE GENOMIC DNA]</scope>
    <source>
        <strain evidence="2">ATCC BAA-972 / CDC 1076 / CIP 108378 / DSM 44985 / JCM 13578</strain>
    </source>
</reference>
<dbReference type="InterPro" id="IPR009003">
    <property type="entry name" value="Peptidase_S1_PA"/>
</dbReference>
<dbReference type="KEGG" id="srt:Srot_0503"/>